<comment type="similarity">
    <text evidence="1 6">Belongs to the polypeptide deformylase family.</text>
</comment>
<gene>
    <name evidence="6" type="primary">def</name>
    <name evidence="7" type="ORF">SJ2017_3437</name>
</gene>
<dbReference type="PANTHER" id="PTHR10458">
    <property type="entry name" value="PEPTIDE DEFORMYLASE"/>
    <property type="match status" value="1"/>
</dbReference>
<dbReference type="Pfam" id="PF01327">
    <property type="entry name" value="Pep_deformylase"/>
    <property type="match status" value="1"/>
</dbReference>
<dbReference type="PRINTS" id="PR01576">
    <property type="entry name" value="PDEFORMYLASE"/>
</dbReference>
<dbReference type="HAMAP" id="MF_00163">
    <property type="entry name" value="Pep_deformylase"/>
    <property type="match status" value="1"/>
</dbReference>
<keyword evidence="4 6" id="KW-0648">Protein biosynthesis</keyword>
<keyword evidence="8" id="KW-1185">Reference proteome</keyword>
<comment type="catalytic activity">
    <reaction evidence="6">
        <text>N-terminal N-formyl-L-methionyl-[peptide] + H2O = N-terminal L-methionyl-[peptide] + formate</text>
        <dbReference type="Rhea" id="RHEA:24420"/>
        <dbReference type="Rhea" id="RHEA-COMP:10639"/>
        <dbReference type="Rhea" id="RHEA-COMP:10640"/>
        <dbReference type="ChEBI" id="CHEBI:15377"/>
        <dbReference type="ChEBI" id="CHEBI:15740"/>
        <dbReference type="ChEBI" id="CHEBI:49298"/>
        <dbReference type="ChEBI" id="CHEBI:64731"/>
        <dbReference type="EC" id="3.5.1.88"/>
    </reaction>
</comment>
<feature type="active site" evidence="6">
    <location>
        <position position="145"/>
    </location>
</feature>
<dbReference type="SUPFAM" id="SSF56420">
    <property type="entry name" value="Peptide deformylase"/>
    <property type="match status" value="1"/>
</dbReference>
<dbReference type="Proteomes" id="UP000191820">
    <property type="component" value="Chromosome"/>
</dbReference>
<sequence>MPASDIMTIAQTGETILTRQTQAVVTFDQALVQLANNMIATMNAAHGVGIAAPQVFSNLAIFIMHSKPNSRYPGAPLTQATVVINPQIIAVSDEMETENEGCLSIAGQRLEVTRHKSITVRYQSLQGDSIEQQLDGFIARIFQHEFDHLQGITLLERVKMPELQYVNQADFPIPNQSYNNLHSPSLDGQGVSQ</sequence>
<evidence type="ECO:0000313" key="8">
    <source>
        <dbReference type="Proteomes" id="UP000191820"/>
    </source>
</evidence>
<dbReference type="NCBIfam" id="TIGR00079">
    <property type="entry name" value="pept_deformyl"/>
    <property type="match status" value="1"/>
</dbReference>
<feature type="binding site" evidence="6">
    <location>
        <position position="148"/>
    </location>
    <ligand>
        <name>Fe cation</name>
        <dbReference type="ChEBI" id="CHEBI:24875"/>
    </ligand>
</feature>
<dbReference type="EMBL" id="CP020472">
    <property type="protein sequence ID" value="ARD23688.1"/>
    <property type="molecule type" value="Genomic_DNA"/>
</dbReference>
<dbReference type="PANTHER" id="PTHR10458:SF21">
    <property type="entry name" value="PEPTIDE DEFORMYLASE"/>
    <property type="match status" value="1"/>
</dbReference>
<reference evidence="7 8" key="1">
    <citation type="submission" date="2017-03" db="EMBL/GenBank/DDBJ databases">
        <title>Genome sequencing of Shewanella japonica KCTC 22435.</title>
        <authorList>
            <person name="Kim K.M."/>
        </authorList>
    </citation>
    <scope>NUCLEOTIDE SEQUENCE [LARGE SCALE GENOMIC DNA]</scope>
    <source>
        <strain evidence="7 8">KCTC 22435</strain>
    </source>
</reference>
<keyword evidence="5 6" id="KW-0408">Iron</keyword>
<evidence type="ECO:0000256" key="2">
    <source>
        <dbReference type="ARBA" id="ARBA00022723"/>
    </source>
</evidence>
<evidence type="ECO:0000256" key="3">
    <source>
        <dbReference type="ARBA" id="ARBA00022801"/>
    </source>
</evidence>
<dbReference type="RefSeq" id="WP_080916645.1">
    <property type="nucleotide sequence ID" value="NZ_CP020472.1"/>
</dbReference>
<dbReference type="EC" id="3.5.1.88" evidence="6"/>
<proteinExistence type="inferred from homology"/>
<evidence type="ECO:0000313" key="7">
    <source>
        <dbReference type="EMBL" id="ARD23688.1"/>
    </source>
</evidence>
<dbReference type="PIRSF" id="PIRSF004749">
    <property type="entry name" value="Pep_def"/>
    <property type="match status" value="1"/>
</dbReference>
<dbReference type="Gene3D" id="3.90.45.10">
    <property type="entry name" value="Peptide deformylase"/>
    <property type="match status" value="1"/>
</dbReference>
<name>A0ABM6JN48_9GAMM</name>
<feature type="binding site" evidence="6">
    <location>
        <position position="102"/>
    </location>
    <ligand>
        <name>Fe cation</name>
        <dbReference type="ChEBI" id="CHEBI:24875"/>
    </ligand>
</feature>
<accession>A0ABM6JN48</accession>
<dbReference type="InterPro" id="IPR023635">
    <property type="entry name" value="Peptide_deformylase"/>
</dbReference>
<feature type="binding site" evidence="6">
    <location>
        <position position="144"/>
    </location>
    <ligand>
        <name>Fe cation</name>
        <dbReference type="ChEBI" id="CHEBI:24875"/>
    </ligand>
</feature>
<protein>
    <recommendedName>
        <fullName evidence="6">Peptide deformylase</fullName>
        <shortName evidence="6">PDF</shortName>
        <ecNumber evidence="6">3.5.1.88</ecNumber>
    </recommendedName>
    <alternativeName>
        <fullName evidence="6">Polypeptide deformylase</fullName>
    </alternativeName>
</protein>
<dbReference type="CDD" id="cd00487">
    <property type="entry name" value="Pep_deformylase"/>
    <property type="match status" value="1"/>
</dbReference>
<evidence type="ECO:0000256" key="1">
    <source>
        <dbReference type="ARBA" id="ARBA00010759"/>
    </source>
</evidence>
<dbReference type="InterPro" id="IPR036821">
    <property type="entry name" value="Peptide_deformylase_sf"/>
</dbReference>
<keyword evidence="2 6" id="KW-0479">Metal-binding</keyword>
<organism evidence="7 8">
    <name type="scientific">Shewanella japonica</name>
    <dbReference type="NCBI Taxonomy" id="93973"/>
    <lineage>
        <taxon>Bacteria</taxon>
        <taxon>Pseudomonadati</taxon>
        <taxon>Pseudomonadota</taxon>
        <taxon>Gammaproteobacteria</taxon>
        <taxon>Alteromonadales</taxon>
        <taxon>Shewanellaceae</taxon>
        <taxon>Shewanella</taxon>
    </lineage>
</organism>
<evidence type="ECO:0000256" key="6">
    <source>
        <dbReference type="HAMAP-Rule" id="MF_00163"/>
    </source>
</evidence>
<evidence type="ECO:0000256" key="4">
    <source>
        <dbReference type="ARBA" id="ARBA00022917"/>
    </source>
</evidence>
<dbReference type="NCBIfam" id="NF001159">
    <property type="entry name" value="PRK00150.1-3"/>
    <property type="match status" value="1"/>
</dbReference>
<evidence type="ECO:0000256" key="5">
    <source>
        <dbReference type="ARBA" id="ARBA00023004"/>
    </source>
</evidence>
<keyword evidence="3 6" id="KW-0378">Hydrolase</keyword>
<comment type="function">
    <text evidence="6">Removes the formyl group from the N-terminal Met of newly synthesized proteins. Requires at least a dipeptide for an efficient rate of reaction. N-terminal L-methionine is a prerequisite for activity but the enzyme has broad specificity at other positions.</text>
</comment>
<comment type="cofactor">
    <cofactor evidence="6">
        <name>Fe(2+)</name>
        <dbReference type="ChEBI" id="CHEBI:29033"/>
    </cofactor>
    <text evidence="6">Binds 1 Fe(2+) ion.</text>
</comment>